<gene>
    <name evidence="1" type="ORF">rCG_27647</name>
</gene>
<proteinExistence type="predicted"/>
<dbReference type="AlphaFoldDB" id="A6KBS8"/>
<protein>
    <submittedName>
        <fullName evidence="1">RCG27647, isoform CRA_a</fullName>
    </submittedName>
</protein>
<organism evidence="1 2">
    <name type="scientific">Rattus norvegicus</name>
    <name type="common">Rat</name>
    <dbReference type="NCBI Taxonomy" id="10116"/>
    <lineage>
        <taxon>Eukaryota</taxon>
        <taxon>Metazoa</taxon>
        <taxon>Chordata</taxon>
        <taxon>Craniata</taxon>
        <taxon>Vertebrata</taxon>
        <taxon>Euteleostomi</taxon>
        <taxon>Mammalia</taxon>
        <taxon>Eutheria</taxon>
        <taxon>Euarchontoglires</taxon>
        <taxon>Glires</taxon>
        <taxon>Rodentia</taxon>
        <taxon>Myomorpha</taxon>
        <taxon>Muroidea</taxon>
        <taxon>Muridae</taxon>
        <taxon>Murinae</taxon>
        <taxon>Rattus</taxon>
    </lineage>
</organism>
<dbReference type="Proteomes" id="UP000234681">
    <property type="component" value="Chromosome 6"/>
</dbReference>
<evidence type="ECO:0000313" key="2">
    <source>
        <dbReference type="Proteomes" id="UP000234681"/>
    </source>
</evidence>
<name>A6KBS8_RAT</name>
<evidence type="ECO:0000313" key="1">
    <source>
        <dbReference type="EMBL" id="EDL97452.1"/>
    </source>
</evidence>
<dbReference type="EMBL" id="CH474034">
    <property type="protein sequence ID" value="EDL97452.1"/>
    <property type="molecule type" value="Genomic_DNA"/>
</dbReference>
<reference evidence="1 2" key="1">
    <citation type="submission" date="2005-09" db="EMBL/GenBank/DDBJ databases">
        <authorList>
            <person name="Mural R.J."/>
            <person name="Li P.W."/>
            <person name="Adams M.D."/>
            <person name="Amanatides P.G."/>
            <person name="Baden-Tillson H."/>
            <person name="Barnstead M."/>
            <person name="Chin S.H."/>
            <person name="Dew I."/>
            <person name="Evans C.A."/>
            <person name="Ferriera S."/>
            <person name="Flanigan M."/>
            <person name="Fosler C."/>
            <person name="Glodek A."/>
            <person name="Gu Z."/>
            <person name="Holt R.A."/>
            <person name="Jennings D."/>
            <person name="Kraft C.L."/>
            <person name="Lu F."/>
            <person name="Nguyen T."/>
            <person name="Nusskern D.R."/>
            <person name="Pfannkoch C.M."/>
            <person name="Sitter C."/>
            <person name="Sutton G.G."/>
            <person name="Venter J.C."/>
            <person name="Wang Z."/>
            <person name="Woodage T."/>
            <person name="Zheng X.H."/>
            <person name="Zhong F."/>
        </authorList>
    </citation>
    <scope>NUCLEOTIDE SEQUENCE [LARGE SCALE GENOMIC DNA]</scope>
    <source>
        <strain>BN</strain>
        <strain evidence="2">Sprague-Dawley</strain>
    </source>
</reference>
<sequence>MRRVGLAARRPRLCDAAVKPTFPLSRSCRTRGPWRLCGPEAKLFAGCSAGPSPAAAFGWPVSALRSAGMLRPAGPKSNAGCRGDG</sequence>
<accession>A6KBS8</accession>